<accession>A0A644XUR8</accession>
<comment type="caution">
    <text evidence="2">The sequence shown here is derived from an EMBL/GenBank/DDBJ whole genome shotgun (WGS) entry which is preliminary data.</text>
</comment>
<proteinExistence type="predicted"/>
<organism evidence="2">
    <name type="scientific">bioreactor metagenome</name>
    <dbReference type="NCBI Taxonomy" id="1076179"/>
    <lineage>
        <taxon>unclassified sequences</taxon>
        <taxon>metagenomes</taxon>
        <taxon>ecological metagenomes</taxon>
    </lineage>
</organism>
<keyword evidence="1" id="KW-1133">Transmembrane helix</keyword>
<keyword evidence="1" id="KW-0472">Membrane</keyword>
<evidence type="ECO:0000256" key="1">
    <source>
        <dbReference type="SAM" id="Phobius"/>
    </source>
</evidence>
<dbReference type="InterPro" id="IPR025918">
    <property type="entry name" value="YIEGIA"/>
</dbReference>
<keyword evidence="1" id="KW-0812">Transmembrane</keyword>
<sequence length="220" mass="24314">MLAIQHFRDIRKQIQESLEQTDPVGFAPRGSAYIDGISKTFEARNYICLLTSLGTVLVLYLVGSEIVWINAAAALAAGAVLMGGMVRFTKGKCIGDICTLHFGEIDIRGSELYVDGIWITAALGVEKKRALFRQEGVALVAVPKSEKQRLTLENGGQRAAILYDVARSFGAKELLFTKRSFPDGRIVIAFVPIISDKEKIMTAARETPILESVRKRTRRR</sequence>
<protein>
    <recommendedName>
        <fullName evidence="3">YIEGIA protein</fullName>
    </recommendedName>
</protein>
<reference evidence="2" key="1">
    <citation type="submission" date="2019-08" db="EMBL/GenBank/DDBJ databases">
        <authorList>
            <person name="Kucharzyk K."/>
            <person name="Murdoch R.W."/>
            <person name="Higgins S."/>
            <person name="Loffler F."/>
        </authorList>
    </citation>
    <scope>NUCLEOTIDE SEQUENCE</scope>
</reference>
<gene>
    <name evidence="2" type="ORF">SDC9_66389</name>
</gene>
<evidence type="ECO:0000313" key="2">
    <source>
        <dbReference type="EMBL" id="MPM19962.1"/>
    </source>
</evidence>
<feature type="transmembrane region" description="Helical" evidence="1">
    <location>
        <begin position="46"/>
        <end position="62"/>
    </location>
</feature>
<dbReference type="AlphaFoldDB" id="A0A644XUR8"/>
<dbReference type="EMBL" id="VSSQ01003281">
    <property type="protein sequence ID" value="MPM19962.1"/>
    <property type="molecule type" value="Genomic_DNA"/>
</dbReference>
<feature type="transmembrane region" description="Helical" evidence="1">
    <location>
        <begin position="68"/>
        <end position="86"/>
    </location>
</feature>
<evidence type="ECO:0008006" key="3">
    <source>
        <dbReference type="Google" id="ProtNLM"/>
    </source>
</evidence>
<name>A0A644XUR8_9ZZZZ</name>
<dbReference type="Pfam" id="PF14045">
    <property type="entry name" value="YIEGIA"/>
    <property type="match status" value="1"/>
</dbReference>